<dbReference type="RefSeq" id="WP_095918156.1">
    <property type="nucleotide sequence ID" value="NZ_CP022389.1"/>
</dbReference>
<dbReference type="Proteomes" id="UP000243753">
    <property type="component" value="Chromosome"/>
</dbReference>
<evidence type="ECO:0000313" key="2">
    <source>
        <dbReference type="Proteomes" id="UP000243753"/>
    </source>
</evidence>
<dbReference type="AlphaFoldDB" id="A0AAD0E938"/>
<organism evidence="1 2">
    <name type="scientific">Capnocytophaga canimorsus</name>
    <dbReference type="NCBI Taxonomy" id="28188"/>
    <lineage>
        <taxon>Bacteria</taxon>
        <taxon>Pseudomonadati</taxon>
        <taxon>Bacteroidota</taxon>
        <taxon>Flavobacteriia</taxon>
        <taxon>Flavobacteriales</taxon>
        <taxon>Flavobacteriaceae</taxon>
        <taxon>Capnocytophaga</taxon>
    </lineage>
</organism>
<proteinExistence type="predicted"/>
<gene>
    <name evidence="1" type="ORF">CGC54_00030</name>
</gene>
<accession>A0AAD0E938</accession>
<reference evidence="2" key="1">
    <citation type="submission" date="2017-06" db="EMBL/GenBank/DDBJ databases">
        <title>Capnocytophaga spp. assemblies.</title>
        <authorList>
            <person name="Gulvik C.A."/>
        </authorList>
    </citation>
    <scope>NUCLEOTIDE SEQUENCE [LARGE SCALE GENOMIC DNA]</scope>
    <source>
        <strain evidence="2">H3936</strain>
    </source>
</reference>
<dbReference type="EMBL" id="CP022389">
    <property type="protein sequence ID" value="ATA92857.1"/>
    <property type="molecule type" value="Genomic_DNA"/>
</dbReference>
<name>A0AAD0E938_9FLAO</name>
<sequence>MTEREKLLMKFIHHYQEIAEKLGKKNLLVGEHKTQFIGLYEKLEIKFDAKEVKQITNVDEQKMFRLKTSGCCNVSLSKNCLKLYPNQLALYEQDMLRKLLTNENFSHLPWSYIHAYAQREGLLIMSLDTFYKYGKDLGFKPQKKEKKSKMKMFCPKATYPFQILHMDSTFWRCENGERIHIHFI</sequence>
<protein>
    <submittedName>
        <fullName evidence="1">Uncharacterized protein</fullName>
    </submittedName>
</protein>
<evidence type="ECO:0000313" key="1">
    <source>
        <dbReference type="EMBL" id="ATA92857.1"/>
    </source>
</evidence>